<dbReference type="AlphaFoldDB" id="A0A1Y4DPU2"/>
<dbReference type="GO" id="GO:0005737">
    <property type="term" value="C:cytoplasm"/>
    <property type="evidence" value="ECO:0007669"/>
    <property type="project" value="UniProtKB-SubCell"/>
</dbReference>
<dbReference type="PANTHER" id="PTHR30349">
    <property type="entry name" value="PHAGE INTEGRASE-RELATED"/>
    <property type="match status" value="1"/>
</dbReference>
<protein>
    <recommendedName>
        <fullName evidence="9">Tyrosine recombinase XerC</fullName>
    </recommendedName>
</protein>
<comment type="similarity">
    <text evidence="9">Belongs to the 'phage' integrase family. XerC subfamily.</text>
</comment>
<evidence type="ECO:0000256" key="7">
    <source>
        <dbReference type="ARBA" id="ARBA00023172"/>
    </source>
</evidence>
<feature type="active site" description="O-(3'-phospho-DNA)-tyrosine intermediate" evidence="9">
    <location>
        <position position="276"/>
    </location>
</feature>
<dbReference type="HAMAP" id="MF_01808">
    <property type="entry name" value="Recomb_XerC_XerD"/>
    <property type="match status" value="1"/>
</dbReference>
<dbReference type="Gene3D" id="1.10.150.130">
    <property type="match status" value="1"/>
</dbReference>
<evidence type="ECO:0000256" key="5">
    <source>
        <dbReference type="ARBA" id="ARBA00022908"/>
    </source>
</evidence>
<keyword evidence="7 9" id="KW-0233">DNA recombination</keyword>
<evidence type="ECO:0000256" key="6">
    <source>
        <dbReference type="ARBA" id="ARBA00023125"/>
    </source>
</evidence>
<gene>
    <name evidence="9" type="primary">xerC</name>
    <name evidence="12" type="ORF">B5F75_01000</name>
</gene>
<dbReference type="Pfam" id="PF00589">
    <property type="entry name" value="Phage_integrase"/>
    <property type="match status" value="1"/>
</dbReference>
<comment type="subcellular location">
    <subcellularLocation>
        <location evidence="1 9">Cytoplasm</location>
    </subcellularLocation>
</comment>
<dbReference type="EMBL" id="NFJD01000001">
    <property type="protein sequence ID" value="OUO57381.1"/>
    <property type="molecule type" value="Genomic_DNA"/>
</dbReference>
<dbReference type="InterPro" id="IPR004107">
    <property type="entry name" value="Integrase_SAM-like_N"/>
</dbReference>
<dbReference type="GO" id="GO:0006313">
    <property type="term" value="P:DNA transposition"/>
    <property type="evidence" value="ECO:0007669"/>
    <property type="project" value="UniProtKB-UniRule"/>
</dbReference>
<feature type="active site" evidence="9">
    <location>
        <position position="267"/>
    </location>
</feature>
<dbReference type="InterPro" id="IPR050090">
    <property type="entry name" value="Tyrosine_recombinase_XerCD"/>
</dbReference>
<dbReference type="SUPFAM" id="SSF56349">
    <property type="entry name" value="DNA breaking-rejoining enzymes"/>
    <property type="match status" value="1"/>
</dbReference>
<dbReference type="InterPro" id="IPR023009">
    <property type="entry name" value="Tyrosine_recombinase_XerC/XerD"/>
</dbReference>
<dbReference type="GO" id="GO:0051301">
    <property type="term" value="P:cell division"/>
    <property type="evidence" value="ECO:0007669"/>
    <property type="project" value="UniProtKB-KW"/>
</dbReference>
<dbReference type="InterPro" id="IPR010998">
    <property type="entry name" value="Integrase_recombinase_N"/>
</dbReference>
<name>A0A1Y4DPU2_9BACT</name>
<evidence type="ECO:0000256" key="4">
    <source>
        <dbReference type="ARBA" id="ARBA00022829"/>
    </source>
</evidence>
<evidence type="ECO:0000313" key="12">
    <source>
        <dbReference type="EMBL" id="OUO57381.1"/>
    </source>
</evidence>
<evidence type="ECO:0000256" key="8">
    <source>
        <dbReference type="ARBA" id="ARBA00023306"/>
    </source>
</evidence>
<dbReference type="Proteomes" id="UP000196368">
    <property type="component" value="Unassembled WGS sequence"/>
</dbReference>
<evidence type="ECO:0000313" key="13">
    <source>
        <dbReference type="Proteomes" id="UP000196368"/>
    </source>
</evidence>
<dbReference type="RefSeq" id="WP_087286583.1">
    <property type="nucleotide sequence ID" value="NZ_NFJD01000001.1"/>
</dbReference>
<dbReference type="InterPro" id="IPR013762">
    <property type="entry name" value="Integrase-like_cat_sf"/>
</dbReference>
<dbReference type="PROSITE" id="PS51898">
    <property type="entry name" value="TYR_RECOMBINASE"/>
    <property type="match status" value="1"/>
</dbReference>
<sequence length="295" mass="34085">MENFLLEDFRNHLTFERQLSKNTVASYGSDVESFLEYCQANEKDPLQITPDFLDQYTYQLREVEKLAPSSVFRKLEAVKCFYKFLLIEEKIKDDPTRFLKSPKLAQKIPTQLTREEMDRLLSYPAETLAEIRTVTIIELLYAAGLRVSELINLRLENVNTQEGWVLAFGKGGKQRFVPIHPRACERIKQYLAVREAHFADKNVGSEVFLNKNGKKISRISVWKDLSALGRKANISQPLHPHLFRHTFASHMLQGGADLRSLQEMLGHANLTTTQIYTHLDVSDLKEKHKKFHPRG</sequence>
<evidence type="ECO:0000256" key="3">
    <source>
        <dbReference type="ARBA" id="ARBA00022618"/>
    </source>
</evidence>
<organism evidence="12 13">
    <name type="scientific">Candidatus Avelusimicrobium gallicola</name>
    <dbReference type="NCBI Taxonomy" id="2562704"/>
    <lineage>
        <taxon>Bacteria</taxon>
        <taxon>Pseudomonadati</taxon>
        <taxon>Elusimicrobiota</taxon>
        <taxon>Elusimicrobia</taxon>
        <taxon>Elusimicrobiales</taxon>
        <taxon>Elusimicrobiaceae</taxon>
        <taxon>Candidatus Avelusimicrobium</taxon>
    </lineage>
</organism>
<comment type="function">
    <text evidence="9">Site-specific tyrosine recombinase, which acts by catalyzing the cutting and rejoining of the recombining DNA molecules. The XerC-XerD complex is essential to convert dimers of the bacterial chromosome into monomers to permit their segregation at cell division. It also contributes to the segregational stability of plasmids.</text>
</comment>
<dbReference type="GO" id="GO:0009037">
    <property type="term" value="F:tyrosine-based site-specific recombinase activity"/>
    <property type="evidence" value="ECO:0007669"/>
    <property type="project" value="UniProtKB-UniRule"/>
</dbReference>
<evidence type="ECO:0000256" key="1">
    <source>
        <dbReference type="ARBA" id="ARBA00004496"/>
    </source>
</evidence>
<keyword evidence="8 9" id="KW-0131">Cell cycle</keyword>
<accession>A0A1Y4DPU2</accession>
<feature type="active site" evidence="9">
    <location>
        <position position="241"/>
    </location>
</feature>
<proteinExistence type="inferred from homology"/>
<comment type="caution">
    <text evidence="12">The sequence shown here is derived from an EMBL/GenBank/DDBJ whole genome shotgun (WGS) entry which is preliminary data.</text>
</comment>
<evidence type="ECO:0000256" key="9">
    <source>
        <dbReference type="HAMAP-Rule" id="MF_01808"/>
    </source>
</evidence>
<dbReference type="PANTHER" id="PTHR30349:SF81">
    <property type="entry name" value="TYROSINE RECOMBINASE XERC"/>
    <property type="match status" value="1"/>
</dbReference>
<dbReference type="GO" id="GO:0007059">
    <property type="term" value="P:chromosome segregation"/>
    <property type="evidence" value="ECO:0007669"/>
    <property type="project" value="UniProtKB-UniRule"/>
</dbReference>
<dbReference type="Pfam" id="PF02899">
    <property type="entry name" value="Phage_int_SAM_1"/>
    <property type="match status" value="1"/>
</dbReference>
<reference evidence="13" key="1">
    <citation type="submission" date="2017-04" db="EMBL/GenBank/DDBJ databases">
        <title>Function of individual gut microbiota members based on whole genome sequencing of pure cultures obtained from chicken caecum.</title>
        <authorList>
            <person name="Medvecky M."/>
            <person name="Cejkova D."/>
            <person name="Polansky O."/>
            <person name="Karasova D."/>
            <person name="Kubasova T."/>
            <person name="Cizek A."/>
            <person name="Rychlik I."/>
        </authorList>
    </citation>
    <scope>NUCLEOTIDE SEQUENCE [LARGE SCALE GENOMIC DNA]</scope>
    <source>
        <strain evidence="13">An273</strain>
    </source>
</reference>
<feature type="active site" evidence="9">
    <location>
        <position position="244"/>
    </location>
</feature>
<keyword evidence="6 9" id="KW-0238">DNA-binding</keyword>
<dbReference type="CDD" id="cd00798">
    <property type="entry name" value="INT_XerDC_C"/>
    <property type="match status" value="1"/>
</dbReference>
<evidence type="ECO:0000259" key="11">
    <source>
        <dbReference type="PROSITE" id="PS51900"/>
    </source>
</evidence>
<dbReference type="NCBIfam" id="NF040815">
    <property type="entry name" value="recomb_XerA_Arch"/>
    <property type="match status" value="1"/>
</dbReference>
<dbReference type="PROSITE" id="PS51900">
    <property type="entry name" value="CB"/>
    <property type="match status" value="1"/>
</dbReference>
<dbReference type="OrthoDB" id="9801717at2"/>
<feature type="active site" evidence="9">
    <location>
        <position position="146"/>
    </location>
</feature>
<dbReference type="GO" id="GO:0003677">
    <property type="term" value="F:DNA binding"/>
    <property type="evidence" value="ECO:0007669"/>
    <property type="project" value="UniProtKB-UniRule"/>
</dbReference>
<keyword evidence="4 9" id="KW-0159">Chromosome partition</keyword>
<dbReference type="Gene3D" id="1.10.443.10">
    <property type="entry name" value="Intergrase catalytic core"/>
    <property type="match status" value="1"/>
</dbReference>
<dbReference type="NCBIfam" id="NF001399">
    <property type="entry name" value="PRK00283.1"/>
    <property type="match status" value="1"/>
</dbReference>
<dbReference type="InterPro" id="IPR044068">
    <property type="entry name" value="CB"/>
</dbReference>
<dbReference type="InterPro" id="IPR002104">
    <property type="entry name" value="Integrase_catalytic"/>
</dbReference>
<evidence type="ECO:0000256" key="2">
    <source>
        <dbReference type="ARBA" id="ARBA00022490"/>
    </source>
</evidence>
<dbReference type="InterPro" id="IPR011010">
    <property type="entry name" value="DNA_brk_join_enz"/>
</dbReference>
<feature type="domain" description="Core-binding (CB)" evidence="11">
    <location>
        <begin position="1"/>
        <end position="86"/>
    </location>
</feature>
<feature type="domain" description="Tyr recombinase" evidence="10">
    <location>
        <begin position="107"/>
        <end position="289"/>
    </location>
</feature>
<evidence type="ECO:0000259" key="10">
    <source>
        <dbReference type="PROSITE" id="PS51898"/>
    </source>
</evidence>
<comment type="subunit">
    <text evidence="9">Forms a cyclic heterotetrameric complex composed of two molecules of XerC and two molecules of XerD.</text>
</comment>
<keyword evidence="3 9" id="KW-0132">Cell division</keyword>
<keyword evidence="13" id="KW-1185">Reference proteome</keyword>
<keyword evidence="2 9" id="KW-0963">Cytoplasm</keyword>
<keyword evidence="5 9" id="KW-0229">DNA integration</keyword>
<feature type="active site" evidence="9">
    <location>
        <position position="170"/>
    </location>
</feature>